<dbReference type="EMBL" id="DRTU01000320">
    <property type="protein sequence ID" value="HHI01367.1"/>
    <property type="molecule type" value="Genomic_DNA"/>
</dbReference>
<dbReference type="InterPro" id="IPR012337">
    <property type="entry name" value="RNaseH-like_sf"/>
</dbReference>
<reference evidence="2" key="1">
    <citation type="journal article" date="2020" name="mSystems">
        <title>Genome- and Community-Level Interaction Insights into Carbon Utilization and Element Cycling Functions of Hydrothermarchaeota in Hydrothermal Sediment.</title>
        <authorList>
            <person name="Zhou Z."/>
            <person name="Liu Y."/>
            <person name="Xu W."/>
            <person name="Pan J."/>
            <person name="Luo Z.H."/>
            <person name="Li M."/>
        </authorList>
    </citation>
    <scope>NUCLEOTIDE SEQUENCE [LARGE SCALE GENOMIC DNA]</scope>
    <source>
        <strain evidence="2">HyVt-93</strain>
    </source>
</reference>
<comment type="caution">
    <text evidence="2">The sequence shown here is derived from an EMBL/GenBank/DDBJ whole genome shotgun (WGS) entry which is preliminary data.</text>
</comment>
<evidence type="ECO:0000259" key="1">
    <source>
        <dbReference type="Pfam" id="PF13701"/>
    </source>
</evidence>
<name>A0A7C5NXZ9_THELI</name>
<sequence>MKKLIIEQSDREFYTAHSGLSLVGLCVNKHTELCKKLSKHDNGKEKITSAEVIKSYLGLLCTGKSDYEAVENMRGDDYFKVALGIKNVPSAARLRQRFDKQASNFERVISEYLVDPISDIGAPITPLDTGHVPLDIDVFTLDNSKTKKEGVSRTYQGFDGYSPIAGYLGQEGWCVGIELRKGSQHSQENFIPFLKKAIENSRKLTTRPLLVRLDSAHDSIDTLVTLRESKKVSFIVKWNPRRSDVQKWKEKAFKEGRVVKPRVGKKVAYLSVRKRRFYNGKAHFFTLVIRVTERTITSGGQMMLFPDVELEGWWTSLELPEEQIIELYKGHAVCEQYHSEFKTDLDIERLPSGKFATNALILSLAAFAYNILRIIGQFGLMGWESPVRHKAKRRRIKTVIQELMHLAARLIKTAHRLKLRFSRHCPGYRAFEALYYRLLPT</sequence>
<dbReference type="InterPro" id="IPR025668">
    <property type="entry name" value="Tnp_DDE_dom"/>
</dbReference>
<dbReference type="Pfam" id="PF13701">
    <property type="entry name" value="DDE_Tnp_1_4"/>
    <property type="match status" value="1"/>
</dbReference>
<proteinExistence type="predicted"/>
<organism evidence="2">
    <name type="scientific">Thermococcus litoralis</name>
    <dbReference type="NCBI Taxonomy" id="2265"/>
    <lineage>
        <taxon>Archaea</taxon>
        <taxon>Methanobacteriati</taxon>
        <taxon>Methanobacteriota</taxon>
        <taxon>Thermococci</taxon>
        <taxon>Thermococcales</taxon>
        <taxon>Thermococcaceae</taxon>
        <taxon>Thermococcus</taxon>
    </lineage>
</organism>
<dbReference type="NCBIfam" id="NF033539">
    <property type="entry name" value="transpos_IS1380"/>
    <property type="match status" value="1"/>
</dbReference>
<feature type="domain" description="Transposase DDE" evidence="1">
    <location>
        <begin position="52"/>
        <end position="438"/>
    </location>
</feature>
<evidence type="ECO:0000313" key="2">
    <source>
        <dbReference type="EMBL" id="HHI01367.1"/>
    </source>
</evidence>
<dbReference type="Proteomes" id="UP000886217">
    <property type="component" value="Unassembled WGS sequence"/>
</dbReference>
<gene>
    <name evidence="2" type="ORF">ENL40_07920</name>
</gene>
<accession>A0A7C5NXZ9</accession>
<protein>
    <submittedName>
        <fullName evidence="2">IS1380 family transposase</fullName>
    </submittedName>
</protein>
<dbReference type="SUPFAM" id="SSF53098">
    <property type="entry name" value="Ribonuclease H-like"/>
    <property type="match status" value="1"/>
</dbReference>
<dbReference type="AlphaFoldDB" id="A0A7C5NXZ9"/>
<dbReference type="InterPro" id="IPR047960">
    <property type="entry name" value="Transpos_IS1380"/>
</dbReference>